<dbReference type="RefSeq" id="WP_270160638.1">
    <property type="nucleotide sequence ID" value="NZ_CP089391.1"/>
</dbReference>
<evidence type="ECO:0000313" key="2">
    <source>
        <dbReference type="EMBL" id="WBL75828.1"/>
    </source>
</evidence>
<dbReference type="Pfam" id="PF00196">
    <property type="entry name" value="GerE"/>
    <property type="match status" value="1"/>
</dbReference>
<dbReference type="SUPFAM" id="SSF55785">
    <property type="entry name" value="PYP-like sensor domain (PAS domain)"/>
    <property type="match status" value="1"/>
</dbReference>
<evidence type="ECO:0000313" key="3">
    <source>
        <dbReference type="Proteomes" id="UP001179614"/>
    </source>
</evidence>
<dbReference type="PRINTS" id="PR00038">
    <property type="entry name" value="HTHLUXR"/>
</dbReference>
<organism evidence="2 3">
    <name type="scientific">Bradyrhizobium xenonodulans</name>
    <dbReference type="NCBI Taxonomy" id="2736875"/>
    <lineage>
        <taxon>Bacteria</taxon>
        <taxon>Pseudomonadati</taxon>
        <taxon>Pseudomonadota</taxon>
        <taxon>Alphaproteobacteria</taxon>
        <taxon>Hyphomicrobiales</taxon>
        <taxon>Nitrobacteraceae</taxon>
        <taxon>Bradyrhizobium</taxon>
    </lineage>
</organism>
<dbReference type="SMART" id="SM00421">
    <property type="entry name" value="HTH_LUXR"/>
    <property type="match status" value="1"/>
</dbReference>
<proteinExistence type="predicted"/>
<accession>A0ABY7ME61</accession>
<keyword evidence="3" id="KW-1185">Reference proteome</keyword>
<dbReference type="EMBL" id="CP089391">
    <property type="protein sequence ID" value="WBL75828.1"/>
    <property type="molecule type" value="Genomic_DNA"/>
</dbReference>
<dbReference type="InterPro" id="IPR036388">
    <property type="entry name" value="WH-like_DNA-bd_sf"/>
</dbReference>
<feature type="domain" description="HTH luxR-type" evidence="1">
    <location>
        <begin position="315"/>
        <end position="372"/>
    </location>
</feature>
<dbReference type="InterPro" id="IPR035965">
    <property type="entry name" value="PAS-like_dom_sf"/>
</dbReference>
<evidence type="ECO:0000259" key="1">
    <source>
        <dbReference type="SMART" id="SM00421"/>
    </source>
</evidence>
<reference evidence="2" key="1">
    <citation type="submission" date="2021-12" db="EMBL/GenBank/DDBJ databases">
        <title>Bradyrhizobium xenonodulans sp. nov.</title>
        <authorList>
            <person name="Claassens R."/>
            <person name="Venter S.N."/>
            <person name="Beukes C.W."/>
            <person name="Stepkowski T."/>
            <person name="Steenkamp E.T."/>
        </authorList>
    </citation>
    <scope>NUCLEOTIDE SEQUENCE</scope>
    <source>
        <strain evidence="2">14AB</strain>
    </source>
</reference>
<protein>
    <submittedName>
        <fullName evidence="2">LuxR C-terminal-related transcriptional regulator</fullName>
    </submittedName>
</protein>
<sequence length="386" mass="40679">MLEPSYTDLVVAIYQAAVRPELWASALELVADHLGVDSGMVLHLSASGDGNFIVHHRLRDDLNQLFLQYHTENPYSFAFARAPVGKTLMTGELVEKAVLHRSAFHADILAPQDIEEIIAVRHADLSRDGVGGILFNVSKARADVAGHAAARLDELVPHLSRAIDLTLLTSRANAGNCHLEQLLANMPGAVILLDGHGGILQMTPAAETLLGERDGLCTGGSSPVALRAQARDDASRLAACVKQALASARGEQPTLDDTLQVSRPSGRRALLVRVTPLPPPAFLPWSRVDGGARAMVQVVDPQAPVDAQAERLRRLVGLTAAETRVAALLASGLGLTEAAGVLGVSLNTVKTHARQVFAKAEVRSAAALARLVASIPAGPPRPAGTS</sequence>
<dbReference type="Proteomes" id="UP001179614">
    <property type="component" value="Chromosome"/>
</dbReference>
<name>A0ABY7ME61_9BRAD</name>
<dbReference type="InterPro" id="IPR000792">
    <property type="entry name" value="Tscrpt_reg_LuxR_C"/>
</dbReference>
<gene>
    <name evidence="2" type="ORF">I3J27_22630</name>
</gene>
<dbReference type="SUPFAM" id="SSF46894">
    <property type="entry name" value="C-terminal effector domain of the bipartite response regulators"/>
    <property type="match status" value="1"/>
</dbReference>
<dbReference type="Gene3D" id="1.10.10.10">
    <property type="entry name" value="Winged helix-like DNA-binding domain superfamily/Winged helix DNA-binding domain"/>
    <property type="match status" value="1"/>
</dbReference>
<dbReference type="InterPro" id="IPR016032">
    <property type="entry name" value="Sig_transdc_resp-reg_C-effctor"/>
</dbReference>